<evidence type="ECO:0000313" key="11">
    <source>
        <dbReference type="Ensembl" id="ENSNMLP00000021576.1"/>
    </source>
</evidence>
<dbReference type="GO" id="GO:0000444">
    <property type="term" value="C:MIS12/MIND type complex"/>
    <property type="evidence" value="ECO:0007669"/>
    <property type="project" value="InterPro"/>
</dbReference>
<keyword evidence="8" id="KW-0131">Cell cycle</keyword>
<evidence type="ECO:0000256" key="9">
    <source>
        <dbReference type="ARBA" id="ARBA00023328"/>
    </source>
</evidence>
<keyword evidence="9" id="KW-0137">Centromere</keyword>
<feature type="compositionally biased region" description="Basic and acidic residues" evidence="10">
    <location>
        <begin position="13"/>
        <end position="38"/>
    </location>
</feature>
<dbReference type="Proteomes" id="UP000694523">
    <property type="component" value="Unplaced"/>
</dbReference>
<keyword evidence="12" id="KW-1185">Reference proteome</keyword>
<comment type="subcellular location">
    <subcellularLocation>
        <location evidence="2">Chromosome</location>
        <location evidence="2">Centromere</location>
        <location evidence="2">Kinetochore</location>
    </subcellularLocation>
    <subcellularLocation>
        <location evidence="1">Nucleus</location>
    </subcellularLocation>
</comment>
<dbReference type="GO" id="GO:0007059">
    <property type="term" value="P:chromosome segregation"/>
    <property type="evidence" value="ECO:0007669"/>
    <property type="project" value="TreeGrafter"/>
</dbReference>
<proteinExistence type="predicted"/>
<sequence>MEQQDEVVISQEAENKAVVEQETSEAKKTSTEKSKSKSETTTTEDNAVAGFSRLKLFEKVMQKSLESFVGNVSFNKFTSTFRPLYDKNPQRMENIYKQFIEELRRAIQDDISRLIEEGRLKTKLNELDELQNASKREADSAWRPSGIPEQDLCSFLMPYYQKQDAYMRVELKKIQAENATLAQKVMAGRERISQTEHHISAAVGDWKASVTEFEKLASTLCRPFDAVDANCIKS</sequence>
<keyword evidence="4" id="KW-0132">Cell division</keyword>
<dbReference type="Ensembl" id="ENSNMLT00000024191.1">
    <property type="protein sequence ID" value="ENSNMLP00000021576.1"/>
    <property type="gene ID" value="ENSNMLG00000014002.1"/>
</dbReference>
<dbReference type="GO" id="GO:0051301">
    <property type="term" value="P:cell division"/>
    <property type="evidence" value="ECO:0007669"/>
    <property type="project" value="UniProtKB-KW"/>
</dbReference>
<dbReference type="AlphaFoldDB" id="A0A8C6TGD8"/>
<keyword evidence="5" id="KW-0498">Mitosis</keyword>
<evidence type="ECO:0000256" key="8">
    <source>
        <dbReference type="ARBA" id="ARBA00023306"/>
    </source>
</evidence>
<protein>
    <submittedName>
        <fullName evidence="11">Si:dkey-6i22.5</fullName>
    </submittedName>
</protein>
<keyword evidence="3" id="KW-0158">Chromosome</keyword>
<dbReference type="Pfam" id="PF03980">
    <property type="entry name" value="Nnf1"/>
    <property type="match status" value="1"/>
</dbReference>
<reference evidence="11" key="2">
    <citation type="submission" date="2025-09" db="UniProtKB">
        <authorList>
            <consortium name="Ensembl"/>
        </authorList>
    </citation>
    <scope>IDENTIFICATION</scope>
</reference>
<dbReference type="PANTHER" id="PTHR15459:SF3">
    <property type="entry name" value="POLYAMINE-MODULATED FACTOR 1"/>
    <property type="match status" value="1"/>
</dbReference>
<organism evidence="11 12">
    <name type="scientific">Neogobius melanostomus</name>
    <name type="common">round goby</name>
    <dbReference type="NCBI Taxonomy" id="47308"/>
    <lineage>
        <taxon>Eukaryota</taxon>
        <taxon>Metazoa</taxon>
        <taxon>Chordata</taxon>
        <taxon>Craniata</taxon>
        <taxon>Vertebrata</taxon>
        <taxon>Euteleostomi</taxon>
        <taxon>Actinopterygii</taxon>
        <taxon>Neopterygii</taxon>
        <taxon>Teleostei</taxon>
        <taxon>Neoteleostei</taxon>
        <taxon>Acanthomorphata</taxon>
        <taxon>Gobiaria</taxon>
        <taxon>Gobiiformes</taxon>
        <taxon>Gobioidei</taxon>
        <taxon>Gobiidae</taxon>
        <taxon>Benthophilinae</taxon>
        <taxon>Neogobiini</taxon>
        <taxon>Neogobius</taxon>
    </lineage>
</organism>
<accession>A0A8C6TGD8</accession>
<evidence type="ECO:0000256" key="2">
    <source>
        <dbReference type="ARBA" id="ARBA00004629"/>
    </source>
</evidence>
<evidence type="ECO:0000256" key="7">
    <source>
        <dbReference type="ARBA" id="ARBA00023242"/>
    </source>
</evidence>
<dbReference type="GO" id="GO:0005634">
    <property type="term" value="C:nucleus"/>
    <property type="evidence" value="ECO:0007669"/>
    <property type="project" value="UniProtKB-SubCell"/>
</dbReference>
<evidence type="ECO:0000256" key="4">
    <source>
        <dbReference type="ARBA" id="ARBA00022618"/>
    </source>
</evidence>
<evidence type="ECO:0000256" key="5">
    <source>
        <dbReference type="ARBA" id="ARBA00022776"/>
    </source>
</evidence>
<name>A0A8C6TGD8_9GOBI</name>
<dbReference type="InterPro" id="IPR007128">
    <property type="entry name" value="PMF1/Nnf1"/>
</dbReference>
<evidence type="ECO:0000313" key="12">
    <source>
        <dbReference type="Proteomes" id="UP000694523"/>
    </source>
</evidence>
<keyword evidence="6" id="KW-0995">Kinetochore</keyword>
<feature type="region of interest" description="Disordered" evidence="10">
    <location>
        <begin position="1"/>
        <end position="44"/>
    </location>
</feature>
<keyword evidence="7" id="KW-0539">Nucleus</keyword>
<evidence type="ECO:0000256" key="3">
    <source>
        <dbReference type="ARBA" id="ARBA00022454"/>
    </source>
</evidence>
<dbReference type="PANTHER" id="PTHR15459">
    <property type="entry name" value="POLYAMINE-MODULATED FACTOR 1"/>
    <property type="match status" value="1"/>
</dbReference>
<evidence type="ECO:0000256" key="1">
    <source>
        <dbReference type="ARBA" id="ARBA00004123"/>
    </source>
</evidence>
<evidence type="ECO:0000256" key="6">
    <source>
        <dbReference type="ARBA" id="ARBA00022838"/>
    </source>
</evidence>
<reference evidence="11" key="1">
    <citation type="submission" date="2025-08" db="UniProtKB">
        <authorList>
            <consortium name="Ensembl"/>
        </authorList>
    </citation>
    <scope>IDENTIFICATION</scope>
</reference>
<evidence type="ECO:0000256" key="10">
    <source>
        <dbReference type="SAM" id="MobiDB-lite"/>
    </source>
</evidence>